<dbReference type="Proteomes" id="UP001314635">
    <property type="component" value="Unassembled WGS sequence"/>
</dbReference>
<sequence length="90" mass="10458">MAGNSMGFGIIFPSPYVIELSKLRQQLEQAHLAWAIEWKRQQQAFVIENIRFAHDPRWNERVFSLQAARDGKTWVWRATRIVLTCSGLSV</sequence>
<dbReference type="RefSeq" id="WP_172237055.1">
    <property type="nucleotide sequence ID" value="NZ_JABFDP010000014.1"/>
</dbReference>
<gene>
    <name evidence="1" type="ORF">JQ619_13790</name>
</gene>
<comment type="caution">
    <text evidence="1">The sequence shown here is derived from an EMBL/GenBank/DDBJ whole genome shotgun (WGS) entry which is preliminary data.</text>
</comment>
<organism evidence="1 2">
    <name type="scientific">Bradyrhizobium denitrificans</name>
    <dbReference type="NCBI Taxonomy" id="2734912"/>
    <lineage>
        <taxon>Bacteria</taxon>
        <taxon>Pseudomonadati</taxon>
        <taxon>Pseudomonadota</taxon>
        <taxon>Alphaproteobacteria</taxon>
        <taxon>Hyphomicrobiales</taxon>
        <taxon>Nitrobacteraceae</taxon>
        <taxon>Bradyrhizobium</taxon>
    </lineage>
</organism>
<protein>
    <submittedName>
        <fullName evidence="1">Uncharacterized protein</fullName>
    </submittedName>
</protein>
<evidence type="ECO:0000313" key="2">
    <source>
        <dbReference type="Proteomes" id="UP001314635"/>
    </source>
</evidence>
<name>A0ABS5G6D3_9BRAD</name>
<evidence type="ECO:0000313" key="1">
    <source>
        <dbReference type="EMBL" id="MBR1136844.1"/>
    </source>
</evidence>
<keyword evidence="2" id="KW-1185">Reference proteome</keyword>
<reference evidence="2" key="1">
    <citation type="journal article" date="2021" name="ISME J.">
        <title>Evolutionary origin and ecological implication of a unique nif island in free-living Bradyrhizobium lineages.</title>
        <authorList>
            <person name="Tao J."/>
        </authorList>
    </citation>
    <scope>NUCLEOTIDE SEQUENCE [LARGE SCALE GENOMIC DNA]</scope>
    <source>
        <strain evidence="2">SZCCT0094</strain>
    </source>
</reference>
<accession>A0ABS5G6D3</accession>
<proteinExistence type="predicted"/>
<dbReference type="EMBL" id="JAFCLK010000011">
    <property type="protein sequence ID" value="MBR1136844.1"/>
    <property type="molecule type" value="Genomic_DNA"/>
</dbReference>